<feature type="domain" description="CSD" evidence="1">
    <location>
        <begin position="26"/>
        <end position="89"/>
    </location>
</feature>
<proteinExistence type="predicted"/>
<dbReference type="InterPro" id="IPR019844">
    <property type="entry name" value="CSD_CS"/>
</dbReference>
<dbReference type="PROSITE" id="PS51857">
    <property type="entry name" value="CSD_2"/>
    <property type="match status" value="1"/>
</dbReference>
<dbReference type="PRINTS" id="PR00050">
    <property type="entry name" value="COLDSHOCK"/>
</dbReference>
<dbReference type="SUPFAM" id="SSF50249">
    <property type="entry name" value="Nucleic acid-binding proteins"/>
    <property type="match status" value="1"/>
</dbReference>
<organism evidence="2">
    <name type="scientific">marine sediment metagenome</name>
    <dbReference type="NCBI Taxonomy" id="412755"/>
    <lineage>
        <taxon>unclassified sequences</taxon>
        <taxon>metagenomes</taxon>
        <taxon>ecological metagenomes</taxon>
    </lineage>
</organism>
<dbReference type="InterPro" id="IPR012340">
    <property type="entry name" value="NA-bd_OB-fold"/>
</dbReference>
<evidence type="ECO:0000313" key="2">
    <source>
        <dbReference type="EMBL" id="GAF68460.1"/>
    </source>
</evidence>
<feature type="non-terminal residue" evidence="2">
    <location>
        <position position="1"/>
    </location>
</feature>
<reference evidence="2" key="1">
    <citation type="journal article" date="2014" name="Front. Microbiol.">
        <title>High frequency of phylogenetically diverse reductive dehalogenase-homologous genes in deep subseafloor sedimentary metagenomes.</title>
        <authorList>
            <person name="Kawai M."/>
            <person name="Futagami T."/>
            <person name="Toyoda A."/>
            <person name="Takaki Y."/>
            <person name="Nishi S."/>
            <person name="Hori S."/>
            <person name="Arai W."/>
            <person name="Tsubouchi T."/>
            <person name="Morono Y."/>
            <person name="Uchiyama I."/>
            <person name="Ito T."/>
            <person name="Fujiyama A."/>
            <person name="Inagaki F."/>
            <person name="Takami H."/>
        </authorList>
    </citation>
    <scope>NUCLEOTIDE SEQUENCE</scope>
    <source>
        <strain evidence="2">Expedition CK06-06</strain>
    </source>
</reference>
<protein>
    <recommendedName>
        <fullName evidence="1">CSD domain-containing protein</fullName>
    </recommendedName>
</protein>
<dbReference type="InterPro" id="IPR011129">
    <property type="entry name" value="CSD"/>
</dbReference>
<name>X0SXF4_9ZZZZ</name>
<dbReference type="PROSITE" id="PS00352">
    <property type="entry name" value="CSD_1"/>
    <property type="match status" value="1"/>
</dbReference>
<dbReference type="GO" id="GO:0003676">
    <property type="term" value="F:nucleic acid binding"/>
    <property type="evidence" value="ECO:0007669"/>
    <property type="project" value="InterPro"/>
</dbReference>
<dbReference type="Gene3D" id="2.40.50.140">
    <property type="entry name" value="Nucleic acid-binding proteins"/>
    <property type="match status" value="1"/>
</dbReference>
<gene>
    <name evidence="2" type="ORF">S01H1_16988</name>
</gene>
<dbReference type="Pfam" id="PF00313">
    <property type="entry name" value="CSD"/>
    <property type="match status" value="1"/>
</dbReference>
<comment type="caution">
    <text evidence="2">The sequence shown here is derived from an EMBL/GenBank/DDBJ whole genome shotgun (WGS) entry which is preliminary data.</text>
</comment>
<dbReference type="SMART" id="SM00357">
    <property type="entry name" value="CSP"/>
    <property type="match status" value="1"/>
</dbReference>
<dbReference type="AlphaFoldDB" id="X0SXF4"/>
<evidence type="ECO:0000259" key="1">
    <source>
        <dbReference type="PROSITE" id="PS51857"/>
    </source>
</evidence>
<accession>X0SXF4</accession>
<sequence length="91" mass="10322">SQCLYQETFINPVAGYRDFKERRGEKLKGIIKRKIGERGFGFIAVEGEEDVFFHVSDCVSSFDDLGEGDAVEFELTESKGRDRAIKVKRIG</sequence>
<dbReference type="InterPro" id="IPR002059">
    <property type="entry name" value="CSP_DNA-bd"/>
</dbReference>
<dbReference type="EMBL" id="BARS01008973">
    <property type="protein sequence ID" value="GAF68460.1"/>
    <property type="molecule type" value="Genomic_DNA"/>
</dbReference>